<dbReference type="Proteomes" id="UP001218218">
    <property type="component" value="Unassembled WGS sequence"/>
</dbReference>
<feature type="signal peptide" evidence="1">
    <location>
        <begin position="1"/>
        <end position="18"/>
    </location>
</feature>
<reference evidence="2" key="1">
    <citation type="submission" date="2023-03" db="EMBL/GenBank/DDBJ databases">
        <title>Massive genome expansion in bonnet fungi (Mycena s.s.) driven by repeated elements and novel gene families across ecological guilds.</title>
        <authorList>
            <consortium name="Lawrence Berkeley National Laboratory"/>
            <person name="Harder C.B."/>
            <person name="Miyauchi S."/>
            <person name="Viragh M."/>
            <person name="Kuo A."/>
            <person name="Thoen E."/>
            <person name="Andreopoulos B."/>
            <person name="Lu D."/>
            <person name="Skrede I."/>
            <person name="Drula E."/>
            <person name="Henrissat B."/>
            <person name="Morin E."/>
            <person name="Kohler A."/>
            <person name="Barry K."/>
            <person name="LaButti K."/>
            <person name="Morin E."/>
            <person name="Salamov A."/>
            <person name="Lipzen A."/>
            <person name="Mereny Z."/>
            <person name="Hegedus B."/>
            <person name="Baldrian P."/>
            <person name="Stursova M."/>
            <person name="Weitz H."/>
            <person name="Taylor A."/>
            <person name="Grigoriev I.V."/>
            <person name="Nagy L.G."/>
            <person name="Martin F."/>
            <person name="Kauserud H."/>
        </authorList>
    </citation>
    <scope>NUCLEOTIDE SEQUENCE</scope>
    <source>
        <strain evidence="2">CBHHK002</strain>
    </source>
</reference>
<feature type="chain" id="PRO_5041935159" description="Carboxylic ester hydrolase" evidence="1">
    <location>
        <begin position="19"/>
        <end position="177"/>
    </location>
</feature>
<accession>A0AAD7AQQ8</accession>
<dbReference type="AlphaFoldDB" id="A0AAD7AQQ8"/>
<comment type="caution">
    <text evidence="2">The sequence shown here is derived from an EMBL/GenBank/DDBJ whole genome shotgun (WGS) entry which is preliminary data.</text>
</comment>
<dbReference type="PANTHER" id="PTHR38787">
    <property type="entry name" value="REGULATORY P DOMAIN-CONTAINING PROTEIN"/>
    <property type="match status" value="1"/>
</dbReference>
<dbReference type="GO" id="GO:0005576">
    <property type="term" value="C:extracellular region"/>
    <property type="evidence" value="ECO:0007669"/>
    <property type="project" value="TreeGrafter"/>
</dbReference>
<evidence type="ECO:0000313" key="3">
    <source>
        <dbReference type="Proteomes" id="UP001218218"/>
    </source>
</evidence>
<evidence type="ECO:0000313" key="2">
    <source>
        <dbReference type="EMBL" id="KAJ7366263.1"/>
    </source>
</evidence>
<keyword evidence="3" id="KW-1185">Reference proteome</keyword>
<evidence type="ECO:0000256" key="1">
    <source>
        <dbReference type="SAM" id="SignalP"/>
    </source>
</evidence>
<evidence type="ECO:0008006" key="4">
    <source>
        <dbReference type="Google" id="ProtNLM"/>
    </source>
</evidence>
<name>A0AAD7AQQ8_9AGAR</name>
<proteinExistence type="predicted"/>
<protein>
    <recommendedName>
        <fullName evidence="4">Carboxylic ester hydrolase</fullName>
    </recommendedName>
</protein>
<organism evidence="2 3">
    <name type="scientific">Mycena albidolilacea</name>
    <dbReference type="NCBI Taxonomy" id="1033008"/>
    <lineage>
        <taxon>Eukaryota</taxon>
        <taxon>Fungi</taxon>
        <taxon>Dikarya</taxon>
        <taxon>Basidiomycota</taxon>
        <taxon>Agaricomycotina</taxon>
        <taxon>Agaricomycetes</taxon>
        <taxon>Agaricomycetidae</taxon>
        <taxon>Agaricales</taxon>
        <taxon>Marasmiineae</taxon>
        <taxon>Mycenaceae</taxon>
        <taxon>Mycena</taxon>
    </lineage>
</organism>
<dbReference type="EMBL" id="JARIHO010000002">
    <property type="protein sequence ID" value="KAJ7366263.1"/>
    <property type="molecule type" value="Genomic_DNA"/>
</dbReference>
<keyword evidence="1" id="KW-0732">Signal</keyword>
<gene>
    <name evidence="2" type="ORF">DFH08DRAFT_797264</name>
</gene>
<sequence length="177" mass="19643">MKLLSGALLLRGLPLSSATSAKYGVRRGDQEPLIYVPLDENASGTVHMAMMATLTSVVDEMCPAGDSITEYTCSSGYAGKDKNNTYSCRNLDFVPLHAAWFDGQYHRPWRRYLGLGAHQRRSVEGVWPDRAIWGHCLAYLGRLPTQTETSIWRDMEVIGNYAYIGSEAPGHGIQVFN</sequence>
<dbReference type="PANTHER" id="PTHR38787:SF3">
    <property type="entry name" value="REGULATORY P DOMAIN-CONTAINING PROTEIN"/>
    <property type="match status" value="1"/>
</dbReference>